<name>A0A8J4LMF4_9CHLO</name>
<gene>
    <name evidence="2" type="ORF">Vretimale_6566</name>
</gene>
<feature type="region of interest" description="Disordered" evidence="1">
    <location>
        <begin position="330"/>
        <end position="364"/>
    </location>
</feature>
<dbReference type="AlphaFoldDB" id="A0A8J4LMF4"/>
<evidence type="ECO:0008006" key="4">
    <source>
        <dbReference type="Google" id="ProtNLM"/>
    </source>
</evidence>
<evidence type="ECO:0000313" key="3">
    <source>
        <dbReference type="Proteomes" id="UP000722791"/>
    </source>
</evidence>
<organism evidence="2 3">
    <name type="scientific">Volvox reticuliferus</name>
    <dbReference type="NCBI Taxonomy" id="1737510"/>
    <lineage>
        <taxon>Eukaryota</taxon>
        <taxon>Viridiplantae</taxon>
        <taxon>Chlorophyta</taxon>
        <taxon>core chlorophytes</taxon>
        <taxon>Chlorophyceae</taxon>
        <taxon>CS clade</taxon>
        <taxon>Chlamydomonadales</taxon>
        <taxon>Volvocaceae</taxon>
        <taxon>Volvox</taxon>
    </lineage>
</organism>
<evidence type="ECO:0000313" key="2">
    <source>
        <dbReference type="EMBL" id="GIM01783.1"/>
    </source>
</evidence>
<accession>A0A8J4LMF4</accession>
<comment type="caution">
    <text evidence="2">The sequence shown here is derived from an EMBL/GenBank/DDBJ whole genome shotgun (WGS) entry which is preliminary data.</text>
</comment>
<sequence>MATIDDNEQRGAYLVYSLFYRYASSASGHASYGNFGISYTRMKELMLDMDLLEGVHPALVDVFIREHMQRADQEGSGLIGAQDFVVWLLTEVAALLPVRDAFCLVTGLRPLYNQFHAVLLGDVGFTDGARRPALGMAAAQFSRLAEEYGLSGSAEGARNAFKAARAGVGAFRASSGANTGAQMAEPAGGGRLQFAAFVRALAMLAAQRMGSLDAALYQVVSCGVAANLTDPRVLKPPLPFAEMTSLGLSSRLEGTCHKEPYICGNCGEEHQRWRLDNWVRLEELLLSLGIPQPVRRFMPALPLLNARNLRAAFHRYNVVYNKGKLPPTSYRLPEEGVPDSKGVVAGGGDDAGADGADKPEGDASIGGNGGGGGCCPPVASYGACCCLFRSLSVMEMSSWLRLCGDCDSIREMITTHGSGVTPATLESAFVQASSIAGVYFPDDSSGIHDVPVDPGDSGAKLGLPRNSLGAVVGSEARAAPDHPPPKRSTAAYQ</sequence>
<dbReference type="Proteomes" id="UP000722791">
    <property type="component" value="Unassembled WGS sequence"/>
</dbReference>
<proteinExistence type="predicted"/>
<evidence type="ECO:0000256" key="1">
    <source>
        <dbReference type="SAM" id="MobiDB-lite"/>
    </source>
</evidence>
<feature type="region of interest" description="Disordered" evidence="1">
    <location>
        <begin position="473"/>
        <end position="493"/>
    </location>
</feature>
<feature type="non-terminal residue" evidence="2">
    <location>
        <position position="1"/>
    </location>
</feature>
<dbReference type="EMBL" id="BNCQ01000010">
    <property type="protein sequence ID" value="GIM01783.1"/>
    <property type="molecule type" value="Genomic_DNA"/>
</dbReference>
<protein>
    <recommendedName>
        <fullName evidence="4">EF-hand domain-containing protein</fullName>
    </recommendedName>
</protein>
<reference evidence="2" key="1">
    <citation type="journal article" date="2021" name="Proc. Natl. Acad. Sci. U.S.A.">
        <title>Three genomes in the algal genus Volvox reveal the fate of a haploid sex-determining region after a transition to homothallism.</title>
        <authorList>
            <person name="Yamamoto K."/>
            <person name="Hamaji T."/>
            <person name="Kawai-Toyooka H."/>
            <person name="Matsuzaki R."/>
            <person name="Takahashi F."/>
            <person name="Nishimura Y."/>
            <person name="Kawachi M."/>
            <person name="Noguchi H."/>
            <person name="Minakuchi Y."/>
            <person name="Umen J.G."/>
            <person name="Toyoda A."/>
            <person name="Nozaki H."/>
        </authorList>
    </citation>
    <scope>NUCLEOTIDE SEQUENCE</scope>
    <source>
        <strain evidence="2">NIES-3785</strain>
    </source>
</reference>